<dbReference type="EMBL" id="CM016552">
    <property type="protein sequence ID" value="TKW41242.1"/>
    <property type="molecule type" value="Genomic_DNA"/>
</dbReference>
<gene>
    <name evidence="2" type="ORF">SEVIR_1G301700v2</name>
</gene>
<keyword evidence="3" id="KW-1185">Reference proteome</keyword>
<feature type="compositionally biased region" description="Polar residues" evidence="1">
    <location>
        <begin position="89"/>
        <end position="98"/>
    </location>
</feature>
<evidence type="ECO:0000256" key="1">
    <source>
        <dbReference type="SAM" id="MobiDB-lite"/>
    </source>
</evidence>
<feature type="compositionally biased region" description="Basic residues" evidence="1">
    <location>
        <begin position="99"/>
        <end position="112"/>
    </location>
</feature>
<evidence type="ECO:0000313" key="2">
    <source>
        <dbReference type="EMBL" id="TKW41242.1"/>
    </source>
</evidence>
<dbReference type="Proteomes" id="UP000298652">
    <property type="component" value="Chromosome 1"/>
</dbReference>
<proteinExistence type="predicted"/>
<feature type="region of interest" description="Disordered" evidence="1">
    <location>
        <begin position="68"/>
        <end position="145"/>
    </location>
</feature>
<feature type="compositionally biased region" description="Polar residues" evidence="1">
    <location>
        <begin position="69"/>
        <end position="79"/>
    </location>
</feature>
<name>A0A4U6WF22_SETVI</name>
<dbReference type="AlphaFoldDB" id="A0A4U6WF22"/>
<sequence>MSGFPKRVATARGADIMVPYRGEISEERHGSLNPTDLVGNERASSRIIWANLHRKVSRVPGGEIDVELQRQTPRRTTASPLHPPKTERCGSTTSSASPRRNRQRATIPRRRAGCMFPSPTRPQNQTPDKRKGNRFLTNPHRIRAI</sequence>
<dbReference type="Gramene" id="TKW41242">
    <property type="protein sequence ID" value="TKW41242"/>
    <property type="gene ID" value="SEVIR_1G301700v2"/>
</dbReference>
<evidence type="ECO:0000313" key="3">
    <source>
        <dbReference type="Proteomes" id="UP000298652"/>
    </source>
</evidence>
<reference evidence="2" key="1">
    <citation type="submission" date="2019-03" db="EMBL/GenBank/DDBJ databases">
        <title>WGS assembly of Setaria viridis.</title>
        <authorList>
            <person name="Huang P."/>
            <person name="Jenkins J."/>
            <person name="Grimwood J."/>
            <person name="Barry K."/>
            <person name="Healey A."/>
            <person name="Mamidi S."/>
            <person name="Sreedasyam A."/>
            <person name="Shu S."/>
            <person name="Feldman M."/>
            <person name="Wu J."/>
            <person name="Yu Y."/>
            <person name="Chen C."/>
            <person name="Johnson J."/>
            <person name="Rokhsar D."/>
            <person name="Baxter I."/>
            <person name="Schmutz J."/>
            <person name="Brutnell T."/>
            <person name="Kellogg E."/>
        </authorList>
    </citation>
    <scope>NUCLEOTIDE SEQUENCE [LARGE SCALE GENOMIC DNA]</scope>
</reference>
<protein>
    <submittedName>
        <fullName evidence="2">Uncharacterized protein</fullName>
    </submittedName>
</protein>
<accession>A0A4U6WF22</accession>
<organism evidence="2 3">
    <name type="scientific">Setaria viridis</name>
    <name type="common">Green bristlegrass</name>
    <name type="synonym">Setaria italica subsp. viridis</name>
    <dbReference type="NCBI Taxonomy" id="4556"/>
    <lineage>
        <taxon>Eukaryota</taxon>
        <taxon>Viridiplantae</taxon>
        <taxon>Streptophyta</taxon>
        <taxon>Embryophyta</taxon>
        <taxon>Tracheophyta</taxon>
        <taxon>Spermatophyta</taxon>
        <taxon>Magnoliopsida</taxon>
        <taxon>Liliopsida</taxon>
        <taxon>Poales</taxon>
        <taxon>Poaceae</taxon>
        <taxon>PACMAD clade</taxon>
        <taxon>Panicoideae</taxon>
        <taxon>Panicodae</taxon>
        <taxon>Paniceae</taxon>
        <taxon>Cenchrinae</taxon>
        <taxon>Setaria</taxon>
    </lineage>
</organism>